<comment type="function">
    <text evidence="5">Forms part of the ribosomal stalk, playing a central role in the interaction of the ribosome with GTP-bound translation factors.</text>
</comment>
<protein>
    <recommendedName>
        <fullName evidence="4 5">Large ribosomal subunit protein uL10</fullName>
    </recommendedName>
</protein>
<comment type="similarity">
    <text evidence="1 5">Belongs to the universal ribosomal protein uL10 family.</text>
</comment>
<dbReference type="NCBIfam" id="NF000955">
    <property type="entry name" value="PRK00099.1-1"/>
    <property type="match status" value="1"/>
</dbReference>
<dbReference type="GO" id="GO:0070180">
    <property type="term" value="F:large ribosomal subunit rRNA binding"/>
    <property type="evidence" value="ECO:0007669"/>
    <property type="project" value="UniProtKB-UniRule"/>
</dbReference>
<evidence type="ECO:0000256" key="1">
    <source>
        <dbReference type="ARBA" id="ARBA00008889"/>
    </source>
</evidence>
<dbReference type="InterPro" id="IPR001790">
    <property type="entry name" value="Ribosomal_uL10"/>
</dbReference>
<dbReference type="SUPFAM" id="SSF160369">
    <property type="entry name" value="Ribosomal protein L10-like"/>
    <property type="match status" value="1"/>
</dbReference>
<dbReference type="PANTHER" id="PTHR11560">
    <property type="entry name" value="39S RIBOSOMAL PROTEIN L10, MITOCHONDRIAL"/>
    <property type="match status" value="1"/>
</dbReference>
<evidence type="ECO:0000256" key="5">
    <source>
        <dbReference type="HAMAP-Rule" id="MF_00362"/>
    </source>
</evidence>
<name>A0A7X9DKS5_UNCKA</name>
<keyword evidence="3 5" id="KW-0687">Ribonucleoprotein</keyword>
<dbReference type="AlphaFoldDB" id="A0A7X9DKS5"/>
<accession>A0A7X9DKS5</accession>
<dbReference type="GO" id="GO:0005840">
    <property type="term" value="C:ribosome"/>
    <property type="evidence" value="ECO:0007669"/>
    <property type="project" value="UniProtKB-KW"/>
</dbReference>
<organism evidence="6 7">
    <name type="scientific">candidate division WWE3 bacterium</name>
    <dbReference type="NCBI Taxonomy" id="2053526"/>
    <lineage>
        <taxon>Bacteria</taxon>
        <taxon>Katanobacteria</taxon>
    </lineage>
</organism>
<evidence type="ECO:0000313" key="6">
    <source>
        <dbReference type="EMBL" id="NMB70305.1"/>
    </source>
</evidence>
<evidence type="ECO:0000256" key="3">
    <source>
        <dbReference type="ARBA" id="ARBA00023274"/>
    </source>
</evidence>
<dbReference type="Proteomes" id="UP000526033">
    <property type="component" value="Unassembled WGS sequence"/>
</dbReference>
<dbReference type="HAMAP" id="MF_00362">
    <property type="entry name" value="Ribosomal_uL10"/>
    <property type="match status" value="1"/>
</dbReference>
<gene>
    <name evidence="5" type="primary">rplJ</name>
    <name evidence="6" type="ORF">GYA27_03840</name>
</gene>
<dbReference type="GO" id="GO:1990904">
    <property type="term" value="C:ribonucleoprotein complex"/>
    <property type="evidence" value="ECO:0007669"/>
    <property type="project" value="UniProtKB-KW"/>
</dbReference>
<keyword evidence="5" id="KW-0694">RNA-binding</keyword>
<dbReference type="GO" id="GO:0006412">
    <property type="term" value="P:translation"/>
    <property type="evidence" value="ECO:0007669"/>
    <property type="project" value="UniProtKB-UniRule"/>
</dbReference>
<dbReference type="InterPro" id="IPR022973">
    <property type="entry name" value="Ribosomal_uL10_bac"/>
</dbReference>
<evidence type="ECO:0000313" key="7">
    <source>
        <dbReference type="Proteomes" id="UP000526033"/>
    </source>
</evidence>
<sequence length="177" mass="19336">MPNQINKDIVKELKEKVAKAKSVTFTDYIGLSANNVNALRRELESNGSEMIVAKNTLLRNALKEEGVKDTDKLSEHLKGPTAAIFSYNDAVSPLKTIYSFIKNFELPKVKVGLFDGVLTSAEQVEEISKLPSKEVLIARLLGSLKSPLNGTVQVFSGVQRKFVFAVKAIADKKGGAQ</sequence>
<evidence type="ECO:0000256" key="4">
    <source>
        <dbReference type="ARBA" id="ARBA00035202"/>
    </source>
</evidence>
<proteinExistence type="inferred from homology"/>
<comment type="caution">
    <text evidence="6">The sequence shown here is derived from an EMBL/GenBank/DDBJ whole genome shotgun (WGS) entry which is preliminary data.</text>
</comment>
<keyword evidence="2 5" id="KW-0689">Ribosomal protein</keyword>
<dbReference type="InterPro" id="IPR043141">
    <property type="entry name" value="Ribosomal_uL10-like_sf"/>
</dbReference>
<comment type="subunit">
    <text evidence="5">Part of the ribosomal stalk of the 50S ribosomal subunit. The N-terminus interacts with L11 and the large rRNA to form the base of the stalk. The C-terminus forms an elongated spine to which L12 dimers bind in a sequential fashion forming a multimeric L10(L12)X complex.</text>
</comment>
<keyword evidence="5" id="KW-0699">rRNA-binding</keyword>
<dbReference type="EMBL" id="JAAZNL010000047">
    <property type="protein sequence ID" value="NMB70305.1"/>
    <property type="molecule type" value="Genomic_DNA"/>
</dbReference>
<dbReference type="Pfam" id="PF00466">
    <property type="entry name" value="Ribosomal_L10"/>
    <property type="match status" value="1"/>
</dbReference>
<dbReference type="Gene3D" id="3.30.70.1730">
    <property type="match status" value="1"/>
</dbReference>
<reference evidence="6 7" key="1">
    <citation type="journal article" date="2020" name="Biotechnol. Biofuels">
        <title>New insights from the biogas microbiome by comprehensive genome-resolved metagenomics of nearly 1600 species originating from multiple anaerobic digesters.</title>
        <authorList>
            <person name="Campanaro S."/>
            <person name="Treu L."/>
            <person name="Rodriguez-R L.M."/>
            <person name="Kovalovszki A."/>
            <person name="Ziels R.M."/>
            <person name="Maus I."/>
            <person name="Zhu X."/>
            <person name="Kougias P.G."/>
            <person name="Basile A."/>
            <person name="Luo G."/>
            <person name="Schluter A."/>
            <person name="Konstantinidis K.T."/>
            <person name="Angelidaki I."/>
        </authorList>
    </citation>
    <scope>NUCLEOTIDE SEQUENCE [LARGE SCALE GENOMIC DNA]</scope>
    <source>
        <strain evidence="6">AS27yjCOA_165</strain>
    </source>
</reference>
<dbReference type="CDD" id="cd05797">
    <property type="entry name" value="Ribosomal_L10"/>
    <property type="match status" value="1"/>
</dbReference>
<evidence type="ECO:0000256" key="2">
    <source>
        <dbReference type="ARBA" id="ARBA00022980"/>
    </source>
</evidence>
<dbReference type="Gene3D" id="6.10.250.290">
    <property type="match status" value="1"/>
</dbReference>
<dbReference type="InterPro" id="IPR047865">
    <property type="entry name" value="Ribosomal_uL10_bac_type"/>
</dbReference>